<organism evidence="1 2">
    <name type="scientific">Eretmocerus hayati</name>
    <dbReference type="NCBI Taxonomy" id="131215"/>
    <lineage>
        <taxon>Eukaryota</taxon>
        <taxon>Metazoa</taxon>
        <taxon>Ecdysozoa</taxon>
        <taxon>Arthropoda</taxon>
        <taxon>Hexapoda</taxon>
        <taxon>Insecta</taxon>
        <taxon>Pterygota</taxon>
        <taxon>Neoptera</taxon>
        <taxon>Endopterygota</taxon>
        <taxon>Hymenoptera</taxon>
        <taxon>Apocrita</taxon>
        <taxon>Proctotrupomorpha</taxon>
        <taxon>Chalcidoidea</taxon>
        <taxon>Aphelinidae</taxon>
        <taxon>Aphelininae</taxon>
        <taxon>Eretmocerus</taxon>
    </lineage>
</organism>
<dbReference type="Proteomes" id="UP001239111">
    <property type="component" value="Chromosome 3"/>
</dbReference>
<accession>A0ACC2NF37</accession>
<evidence type="ECO:0000313" key="2">
    <source>
        <dbReference type="Proteomes" id="UP001239111"/>
    </source>
</evidence>
<sequence length="199" mass="22930">MSDVFKYPPFRNHDSVKSDLEKHKQLRQAIQHRDKDSVQNILKKGAFVNDILSDVRDVQGYQSPLHLAVISRCPDIVKMLLDNGASVDCKDWNYETPLMMAAKMQNTEVTDLLLTAELDNYEDFHGFSYLDIACMRGKVDVVRSLLLKSRGENLNSAIRKDYMYWTGFTPLHFAVHFEQIEVVELLLEYGADITVKDTR</sequence>
<evidence type="ECO:0000313" key="1">
    <source>
        <dbReference type="EMBL" id="KAJ8669782.1"/>
    </source>
</evidence>
<name>A0ACC2NF37_9HYME</name>
<reference evidence="1" key="1">
    <citation type="submission" date="2023-04" db="EMBL/GenBank/DDBJ databases">
        <title>A chromosome-level genome assembly of the parasitoid wasp Eretmocerus hayati.</title>
        <authorList>
            <person name="Zhong Y."/>
            <person name="Liu S."/>
            <person name="Liu Y."/>
        </authorList>
    </citation>
    <scope>NUCLEOTIDE SEQUENCE</scope>
    <source>
        <strain evidence="1">ZJU_SS_LIU_2023</strain>
    </source>
</reference>
<gene>
    <name evidence="1" type="ORF">QAD02_001041</name>
</gene>
<keyword evidence="2" id="KW-1185">Reference proteome</keyword>
<dbReference type="EMBL" id="CM056743">
    <property type="protein sequence ID" value="KAJ8669782.1"/>
    <property type="molecule type" value="Genomic_DNA"/>
</dbReference>
<proteinExistence type="predicted"/>
<comment type="caution">
    <text evidence="1">The sequence shown here is derived from an EMBL/GenBank/DDBJ whole genome shotgun (WGS) entry which is preliminary data.</text>
</comment>
<protein>
    <submittedName>
        <fullName evidence="1">Uncharacterized protein</fullName>
    </submittedName>
</protein>